<dbReference type="GO" id="GO:0003824">
    <property type="term" value="F:catalytic activity"/>
    <property type="evidence" value="ECO:0007669"/>
    <property type="project" value="InterPro"/>
</dbReference>
<proteinExistence type="predicted"/>
<feature type="domain" description="Condensation" evidence="1">
    <location>
        <begin position="514"/>
        <end position="582"/>
    </location>
</feature>
<evidence type="ECO:0000313" key="2">
    <source>
        <dbReference type="EMBL" id="RKP35143.1"/>
    </source>
</evidence>
<dbReference type="Pfam" id="PF00668">
    <property type="entry name" value="Condensation"/>
    <property type="match status" value="4"/>
</dbReference>
<dbReference type="InterPro" id="IPR023213">
    <property type="entry name" value="CAT-like_dom_sf"/>
</dbReference>
<gene>
    <name evidence="2" type="ORF">BJ085DRAFT_32162</name>
</gene>
<dbReference type="EMBL" id="ML002949">
    <property type="protein sequence ID" value="RKP35143.1"/>
    <property type="molecule type" value="Genomic_DNA"/>
</dbReference>
<protein>
    <recommendedName>
        <fullName evidence="1">Condensation domain-containing protein</fullName>
    </recommendedName>
</protein>
<feature type="domain" description="Condensation" evidence="1">
    <location>
        <begin position="595"/>
        <end position="874"/>
    </location>
</feature>
<dbReference type="Gene3D" id="3.30.559.30">
    <property type="entry name" value="Nonribosomal peptide synthetase, condensation domain"/>
    <property type="match status" value="2"/>
</dbReference>
<dbReference type="InterPro" id="IPR001242">
    <property type="entry name" value="Condensation_dom"/>
</dbReference>
<dbReference type="PANTHER" id="PTHR45398">
    <property type="match status" value="1"/>
</dbReference>
<feature type="domain" description="Condensation" evidence="1">
    <location>
        <begin position="20"/>
        <end position="139"/>
    </location>
</feature>
<dbReference type="PANTHER" id="PTHR45398:SF1">
    <property type="entry name" value="ENZYME, PUTATIVE (JCVI)-RELATED"/>
    <property type="match status" value="1"/>
</dbReference>
<keyword evidence="3" id="KW-1185">Reference proteome</keyword>
<accession>A0A4P9ZP79</accession>
<evidence type="ECO:0000259" key="1">
    <source>
        <dbReference type="Pfam" id="PF00668"/>
    </source>
</evidence>
<reference evidence="3" key="1">
    <citation type="journal article" date="2018" name="Nat. Microbiol.">
        <title>Leveraging single-cell genomics to expand the fungal tree of life.</title>
        <authorList>
            <person name="Ahrendt S.R."/>
            <person name="Quandt C.A."/>
            <person name="Ciobanu D."/>
            <person name="Clum A."/>
            <person name="Salamov A."/>
            <person name="Andreopoulos B."/>
            <person name="Cheng J.F."/>
            <person name="Woyke T."/>
            <person name="Pelin A."/>
            <person name="Henrissat B."/>
            <person name="Reynolds N.K."/>
            <person name="Benny G.L."/>
            <person name="Smith M.E."/>
            <person name="James T.Y."/>
            <person name="Grigoriev I.V."/>
        </authorList>
    </citation>
    <scope>NUCLEOTIDE SEQUENCE [LARGE SCALE GENOMIC DNA]</scope>
    <source>
        <strain evidence="3">RSA 468</strain>
    </source>
</reference>
<evidence type="ECO:0000313" key="3">
    <source>
        <dbReference type="Proteomes" id="UP000268162"/>
    </source>
</evidence>
<sequence length="892" mass="99658">MKAISPTIGHNSLHQPIQYQTPFPLTPVQLWFFDHPWRNPNHFNQSFALELTRPLSALQIESALLRLVNHHDILRCQFTKNESNSPSQWTQSILPPFTSLPIPLVEAIVPLSDCPSQFISIQSSMDISQGHHLAAGLVTVIDCNANIPNDSGSYPMVPSQSSPRQLLFLTIHHLAVDLVSWSILLEDLARIIDGQQPIEQHTSFATWATELVDWAKESSTVAKQSSAPIPSFLLLTGSDTWAYNTQGNSESLSITLDKIHSDIILGVDARLIQPLELMFAGLFRALYSLTQASTITIFNESHGRHSWDTSLDPSQTVGWFTALVPCQVQADASTSSTDFLKLAKQALRSSNGTNGLQYGLQRIVNHSEAVASKNRPYLPMEVVFNYLGHTVDHSTLTQHGRAPWSPRPELTSDVVVCDADELRTQLVEIIGYPTPEGIRFMVHFCPQVIATGIVESLLGFFRDSLIGMVQDTKQSSRISLWTPSDFPDLQATLPDLAKLESELGTIGLTPYDVEDLYPMLPMQQGMWTATAKDPSEYLVQLAFTVTGVSTVDQLETATRAVISRHAILRTVFLTSWSNPHCQGVQVNLAQGFKPNEPLLRIYVKQLAPNSFRYLLTIHHTLVDGWSFGILLDQLRAHLQRNPEQITSPTTSFHDYVSFIHNSDNTGAESFWQEYLRGVEHPTELYLPKPPSTPDSRKADFLFTLFPDAGHISKVARQTGITPYTLIKAAWSLLLSRYTDHTEVVFGNTVSGRALPLPDIESHLGCFINTVPFRVPLKPEMSVIELVTMIHQSSHKMVPFEHLHLSKINEWVNAEVRPSDMFNTLLVYENYPDTGLDSLVHSVTFTDTNFLESTDYPLAVIVQVEGGQLTANLNWSLVAPPHHTLFWPGLRLD</sequence>
<dbReference type="AlphaFoldDB" id="A0A4P9ZP79"/>
<feature type="domain" description="Condensation" evidence="1">
    <location>
        <begin position="163"/>
        <end position="398"/>
    </location>
</feature>
<organism evidence="2 3">
    <name type="scientific">Dimargaris cristalligena</name>
    <dbReference type="NCBI Taxonomy" id="215637"/>
    <lineage>
        <taxon>Eukaryota</taxon>
        <taxon>Fungi</taxon>
        <taxon>Fungi incertae sedis</taxon>
        <taxon>Zoopagomycota</taxon>
        <taxon>Kickxellomycotina</taxon>
        <taxon>Dimargaritomycetes</taxon>
        <taxon>Dimargaritales</taxon>
        <taxon>Dimargaritaceae</taxon>
        <taxon>Dimargaris</taxon>
    </lineage>
</organism>
<dbReference type="Proteomes" id="UP000268162">
    <property type="component" value="Unassembled WGS sequence"/>
</dbReference>
<dbReference type="Gene3D" id="3.30.559.10">
    <property type="entry name" value="Chloramphenicol acetyltransferase-like domain"/>
    <property type="match status" value="3"/>
</dbReference>
<dbReference type="SUPFAM" id="SSF52777">
    <property type="entry name" value="CoA-dependent acyltransferases"/>
    <property type="match status" value="4"/>
</dbReference>
<dbReference type="STRING" id="215637.A0A4P9ZP79"/>
<name>A0A4P9ZP79_9FUNG</name>